<keyword evidence="2" id="KW-0812">Transmembrane</keyword>
<dbReference type="Pfam" id="PF13430">
    <property type="entry name" value="DUF4112"/>
    <property type="match status" value="1"/>
</dbReference>
<dbReference type="Proteomes" id="UP000193560">
    <property type="component" value="Unassembled WGS sequence"/>
</dbReference>
<keyword evidence="2" id="KW-1133">Transmembrane helix</keyword>
<feature type="transmembrane region" description="Helical" evidence="2">
    <location>
        <begin position="129"/>
        <end position="150"/>
    </location>
</feature>
<dbReference type="PANTHER" id="PTHR35519">
    <property type="entry name" value="MEMBRANE PROTEINS"/>
    <property type="match status" value="1"/>
</dbReference>
<dbReference type="InterPro" id="IPR025187">
    <property type="entry name" value="DUF4112"/>
</dbReference>
<evidence type="ECO:0000256" key="2">
    <source>
        <dbReference type="SAM" id="Phobius"/>
    </source>
</evidence>
<dbReference type="STRING" id="90262.A0A1X2J1H2"/>
<keyword evidence="2" id="KW-0472">Membrane</keyword>
<evidence type="ECO:0008006" key="5">
    <source>
        <dbReference type="Google" id="ProtNLM"/>
    </source>
</evidence>
<evidence type="ECO:0000313" key="3">
    <source>
        <dbReference type="EMBL" id="ORZ25074.1"/>
    </source>
</evidence>
<feature type="transmembrane region" description="Helical" evidence="2">
    <location>
        <begin position="96"/>
        <end position="117"/>
    </location>
</feature>
<protein>
    <recommendedName>
        <fullName evidence="5">PH domain-containing protein</fullName>
    </recommendedName>
</protein>
<evidence type="ECO:0000313" key="4">
    <source>
        <dbReference type="Proteomes" id="UP000193560"/>
    </source>
</evidence>
<reference evidence="3 4" key="1">
    <citation type="submission" date="2016-07" db="EMBL/GenBank/DDBJ databases">
        <title>Pervasive Adenine N6-methylation of Active Genes in Fungi.</title>
        <authorList>
            <consortium name="DOE Joint Genome Institute"/>
            <person name="Mondo S.J."/>
            <person name="Dannebaum R.O."/>
            <person name="Kuo R.C."/>
            <person name="Labutti K."/>
            <person name="Haridas S."/>
            <person name="Kuo A."/>
            <person name="Salamov A."/>
            <person name="Ahrendt S.R."/>
            <person name="Lipzen A."/>
            <person name="Sullivan W."/>
            <person name="Andreopoulos W.B."/>
            <person name="Clum A."/>
            <person name="Lindquist E."/>
            <person name="Daum C."/>
            <person name="Ramamoorthy G.K."/>
            <person name="Gryganskyi A."/>
            <person name="Culley D."/>
            <person name="Magnuson J.K."/>
            <person name="James T.Y."/>
            <person name="O'Malley M.A."/>
            <person name="Stajich J.E."/>
            <person name="Spatafora J.W."/>
            <person name="Visel A."/>
            <person name="Grigoriev I.V."/>
        </authorList>
    </citation>
    <scope>NUCLEOTIDE SEQUENCE [LARGE SCALE GENOMIC DNA]</scope>
    <source>
        <strain evidence="3 4">NRRL 1336</strain>
    </source>
</reference>
<proteinExistence type="predicted"/>
<keyword evidence="4" id="KW-1185">Reference proteome</keyword>
<feature type="region of interest" description="Disordered" evidence="1">
    <location>
        <begin position="184"/>
        <end position="265"/>
    </location>
</feature>
<dbReference type="EMBL" id="MCGE01000001">
    <property type="protein sequence ID" value="ORZ25074.1"/>
    <property type="molecule type" value="Genomic_DNA"/>
</dbReference>
<comment type="caution">
    <text evidence="3">The sequence shown here is derived from an EMBL/GenBank/DDBJ whole genome shotgun (WGS) entry which is preliminary data.</text>
</comment>
<dbReference type="OrthoDB" id="2103474at2759"/>
<sequence>MTSLATKFMEQKAKKYATGRAVEIINPTQQYINDPEIQAAREEAAKASKRGWWKRQQQPDIILSERDRQILRSVKRRATYLDKGCTCCCFTFGFDFIIGLIPVIGDAIGMILGLELIKVASKADLPKHIQFQMLINVMVDFVLGLAPVVGDLLDAVIKCNWRNAMILEDYLMLRRRDEIRAEKGLAPHDRHHHLHRRLDNDDDNHGKNGSPSLLSPESQPTADLVGKQSSSYHHMYSPEGSSSAASPPRPAQQQEKKYGSLLPRF</sequence>
<name>A0A1X2J1H2_9FUNG</name>
<gene>
    <name evidence="3" type="ORF">BCR42DRAFT_399331</name>
</gene>
<accession>A0A1X2J1H2</accession>
<organism evidence="3 4">
    <name type="scientific">Absidia repens</name>
    <dbReference type="NCBI Taxonomy" id="90262"/>
    <lineage>
        <taxon>Eukaryota</taxon>
        <taxon>Fungi</taxon>
        <taxon>Fungi incertae sedis</taxon>
        <taxon>Mucoromycota</taxon>
        <taxon>Mucoromycotina</taxon>
        <taxon>Mucoromycetes</taxon>
        <taxon>Mucorales</taxon>
        <taxon>Cunninghamellaceae</taxon>
        <taxon>Absidia</taxon>
    </lineage>
</organism>
<dbReference type="PANTHER" id="PTHR35519:SF2">
    <property type="entry name" value="PH DOMAIN PROTEIN"/>
    <property type="match status" value="1"/>
</dbReference>
<feature type="compositionally biased region" description="Basic and acidic residues" evidence="1">
    <location>
        <begin position="197"/>
        <end position="206"/>
    </location>
</feature>
<dbReference type="AlphaFoldDB" id="A0A1X2J1H2"/>
<feature type="compositionally biased region" description="Polar residues" evidence="1">
    <location>
        <begin position="207"/>
        <end position="232"/>
    </location>
</feature>
<evidence type="ECO:0000256" key="1">
    <source>
        <dbReference type="SAM" id="MobiDB-lite"/>
    </source>
</evidence>